<keyword evidence="6 7" id="KW-0472">Membrane</keyword>
<gene>
    <name evidence="8" type="ORF">FCM35_KLT19347</name>
</gene>
<feature type="transmembrane region" description="Helical" evidence="7">
    <location>
        <begin position="120"/>
        <end position="144"/>
    </location>
</feature>
<feature type="transmembrane region" description="Helical" evidence="7">
    <location>
        <begin position="55"/>
        <end position="76"/>
    </location>
</feature>
<feature type="transmembrane region" description="Helical" evidence="7">
    <location>
        <begin position="23"/>
        <end position="43"/>
    </location>
</feature>
<evidence type="ECO:0000313" key="8">
    <source>
        <dbReference type="EMBL" id="KAF3336761.1"/>
    </source>
</evidence>
<dbReference type="EMBL" id="SWLB01000007">
    <property type="protein sequence ID" value="KAF3336761.1"/>
    <property type="molecule type" value="Genomic_DNA"/>
</dbReference>
<dbReference type="InterPro" id="IPR037185">
    <property type="entry name" value="EmrE-like"/>
</dbReference>
<evidence type="ECO:0000256" key="4">
    <source>
        <dbReference type="ARBA" id="ARBA00022692"/>
    </source>
</evidence>
<dbReference type="GO" id="GO:0016020">
    <property type="term" value="C:membrane"/>
    <property type="evidence" value="ECO:0007669"/>
    <property type="project" value="UniProtKB-SubCell"/>
</dbReference>
<dbReference type="GO" id="GO:0005345">
    <property type="term" value="F:purine nucleobase transmembrane transporter activity"/>
    <property type="evidence" value="ECO:0007669"/>
    <property type="project" value="UniProtKB-UniRule"/>
</dbReference>
<evidence type="ECO:0000256" key="6">
    <source>
        <dbReference type="ARBA" id="ARBA00023136"/>
    </source>
</evidence>
<proteinExistence type="inferred from homology"/>
<feature type="transmembrane region" description="Helical" evidence="7">
    <location>
        <begin position="183"/>
        <end position="204"/>
    </location>
</feature>
<dbReference type="Pfam" id="PF16913">
    <property type="entry name" value="PUNUT"/>
    <property type="match status" value="1"/>
</dbReference>
<evidence type="ECO:0000256" key="7">
    <source>
        <dbReference type="RuleBase" id="RU368015"/>
    </source>
</evidence>
<comment type="subcellular location">
    <subcellularLocation>
        <location evidence="1 7">Membrane</location>
        <topology evidence="1 7">Multi-pass membrane protein</topology>
    </subcellularLocation>
</comment>
<organism evidence="8 9">
    <name type="scientific">Carex littledalei</name>
    <dbReference type="NCBI Taxonomy" id="544730"/>
    <lineage>
        <taxon>Eukaryota</taxon>
        <taxon>Viridiplantae</taxon>
        <taxon>Streptophyta</taxon>
        <taxon>Embryophyta</taxon>
        <taxon>Tracheophyta</taxon>
        <taxon>Spermatophyta</taxon>
        <taxon>Magnoliopsida</taxon>
        <taxon>Liliopsida</taxon>
        <taxon>Poales</taxon>
        <taxon>Cyperaceae</taxon>
        <taxon>Cyperoideae</taxon>
        <taxon>Cariceae</taxon>
        <taxon>Carex</taxon>
        <taxon>Carex subgen. Euthyceras</taxon>
    </lineage>
</organism>
<dbReference type="PANTHER" id="PTHR31376">
    <property type="entry name" value="OS09G0467300 PROTEIN-RELATED"/>
    <property type="match status" value="1"/>
</dbReference>
<feature type="transmembrane region" description="Helical" evidence="7">
    <location>
        <begin position="317"/>
        <end position="336"/>
    </location>
</feature>
<dbReference type="InterPro" id="IPR030182">
    <property type="entry name" value="PUP_plant"/>
</dbReference>
<reference evidence="8" key="1">
    <citation type="submission" date="2020-01" db="EMBL/GenBank/DDBJ databases">
        <title>Genome sequence of Kobresia littledalei, the first chromosome-level genome in the family Cyperaceae.</title>
        <authorList>
            <person name="Qu G."/>
        </authorList>
    </citation>
    <scope>NUCLEOTIDE SEQUENCE</scope>
    <source>
        <strain evidence="8">C.B.Clarke</strain>
        <tissue evidence="8">Leaf</tissue>
    </source>
</reference>
<feature type="transmembrane region" description="Helical" evidence="7">
    <location>
        <begin position="290"/>
        <end position="311"/>
    </location>
</feature>
<accession>A0A833VFH0</accession>
<dbReference type="AlphaFoldDB" id="A0A833VFH0"/>
<evidence type="ECO:0000256" key="2">
    <source>
        <dbReference type="ARBA" id="ARBA00006213"/>
    </source>
</evidence>
<dbReference type="Proteomes" id="UP000623129">
    <property type="component" value="Unassembled WGS sequence"/>
</dbReference>
<protein>
    <recommendedName>
        <fullName evidence="7">Probable purine permease</fullName>
    </recommendedName>
</protein>
<evidence type="ECO:0000256" key="1">
    <source>
        <dbReference type="ARBA" id="ARBA00004141"/>
    </source>
</evidence>
<feature type="transmembrane region" description="Helical" evidence="7">
    <location>
        <begin position="151"/>
        <end position="171"/>
    </location>
</feature>
<feature type="transmembrane region" description="Helical" evidence="7">
    <location>
        <begin position="261"/>
        <end position="285"/>
    </location>
</feature>
<comment type="similarity">
    <text evidence="2 7">Belongs to the purine permeases (TC 2.A.7.14) family.</text>
</comment>
<dbReference type="PANTHER" id="PTHR31376:SF105">
    <property type="entry name" value="PURINE PERMEASE-RELATED"/>
    <property type="match status" value="1"/>
</dbReference>
<dbReference type="GO" id="GO:0015211">
    <property type="term" value="F:purine nucleoside transmembrane transporter activity"/>
    <property type="evidence" value="ECO:0007669"/>
    <property type="project" value="UniProtKB-UniRule"/>
</dbReference>
<name>A0A833VFH0_9POAL</name>
<evidence type="ECO:0000256" key="5">
    <source>
        <dbReference type="ARBA" id="ARBA00022989"/>
    </source>
</evidence>
<keyword evidence="5 7" id="KW-1133">Transmembrane helix</keyword>
<feature type="transmembrane region" description="Helical" evidence="7">
    <location>
        <begin position="216"/>
        <end position="241"/>
    </location>
</feature>
<keyword evidence="3 7" id="KW-0813">Transport</keyword>
<evidence type="ECO:0000313" key="9">
    <source>
        <dbReference type="Proteomes" id="UP000623129"/>
    </source>
</evidence>
<evidence type="ECO:0000256" key="3">
    <source>
        <dbReference type="ARBA" id="ARBA00022448"/>
    </source>
</evidence>
<keyword evidence="9" id="KW-1185">Reference proteome</keyword>
<comment type="caution">
    <text evidence="8">The sequence shown here is derived from an EMBL/GenBank/DDBJ whole genome shotgun (WGS) entry which is preliminary data.</text>
</comment>
<sequence>METERQENNGNGHLQANKSIKRFLIALNCVLLGLGDTGGPLTSRLYFHHGGRRNWLSSFLETAGFPILLLPLFINYLYRRHRSHSTPVFFITPCLFLACIGLGLLTGVDDYLYAYGLSFLPVSTSAILLSTHLSFTAFFAFLIVKQRFTVFTINSIALLTTGAVILGLHGSSDRPKGVTDKQYYMGFFLMVATAALYGLVLPLIELTYRKSSREVTYTLVMEMQFVMAASATVFCVVGMAINKDFQAIPKEAKNFGLGEALYYTVLTWNAIFWQLFFLGTVGVIFCVNTLLAAIIVAVFIPVIEILGVIFLHEGFSSEKGVALVLALWGLASYLYGEHKQAKKKRSSIDHP</sequence>
<keyword evidence="4 7" id="KW-0812">Transmembrane</keyword>
<dbReference type="SUPFAM" id="SSF103481">
    <property type="entry name" value="Multidrug resistance efflux transporter EmrE"/>
    <property type="match status" value="1"/>
</dbReference>
<dbReference type="OrthoDB" id="1865379at2759"/>
<feature type="transmembrane region" description="Helical" evidence="7">
    <location>
        <begin position="88"/>
        <end position="108"/>
    </location>
</feature>